<proteinExistence type="predicted"/>
<dbReference type="EMBL" id="NAJQ01000003">
    <property type="protein sequence ID" value="TKA83741.1"/>
    <property type="molecule type" value="Genomic_DNA"/>
</dbReference>
<sequence length="238" mass="25522">MAAITTFYHSADALPLPTHAYFTINFYDSLRASISPISYAAYTPEHPALPCMLLHLHPDQHPCPANLAGLILHLHGGTKAWKQRGLVTLTIGSDDGDLPLRGAEPFARLYQVLRDFVVRGAGRKTTPGAVAVQLTRFFGLNAMELAAEQRRQEAEKARAAVAGPVVPKAGGSGGETVVAGPSRPPFSPTIRRPNSGRDGRQGSQDSGVDVAVAAKPTFPELCWRGLVRWRRRGSRGGG</sequence>
<evidence type="ECO:0000313" key="2">
    <source>
        <dbReference type="EMBL" id="TKA83741.1"/>
    </source>
</evidence>
<name>A0A4U0Y3K8_9PEZI</name>
<organism evidence="2 3">
    <name type="scientific">Friedmanniomyces simplex</name>
    <dbReference type="NCBI Taxonomy" id="329884"/>
    <lineage>
        <taxon>Eukaryota</taxon>
        <taxon>Fungi</taxon>
        <taxon>Dikarya</taxon>
        <taxon>Ascomycota</taxon>
        <taxon>Pezizomycotina</taxon>
        <taxon>Dothideomycetes</taxon>
        <taxon>Dothideomycetidae</taxon>
        <taxon>Mycosphaerellales</taxon>
        <taxon>Teratosphaeriaceae</taxon>
        <taxon>Friedmanniomyces</taxon>
    </lineage>
</organism>
<dbReference type="Proteomes" id="UP000309340">
    <property type="component" value="Unassembled WGS sequence"/>
</dbReference>
<protein>
    <submittedName>
        <fullName evidence="2">Uncharacterized protein</fullName>
    </submittedName>
</protein>
<gene>
    <name evidence="2" type="ORF">B0A55_00084</name>
</gene>
<keyword evidence="3" id="KW-1185">Reference proteome</keyword>
<evidence type="ECO:0000313" key="3">
    <source>
        <dbReference type="Proteomes" id="UP000309340"/>
    </source>
</evidence>
<dbReference type="AlphaFoldDB" id="A0A4U0Y3K8"/>
<comment type="caution">
    <text evidence="2">The sequence shown here is derived from an EMBL/GenBank/DDBJ whole genome shotgun (WGS) entry which is preliminary data.</text>
</comment>
<dbReference type="OrthoDB" id="3818017at2759"/>
<accession>A0A4U0Y3K8</accession>
<feature type="region of interest" description="Disordered" evidence="1">
    <location>
        <begin position="165"/>
        <end position="208"/>
    </location>
</feature>
<reference evidence="2 3" key="1">
    <citation type="submission" date="2017-03" db="EMBL/GenBank/DDBJ databases">
        <title>Genomes of endolithic fungi from Antarctica.</title>
        <authorList>
            <person name="Coleine C."/>
            <person name="Masonjones S."/>
            <person name="Stajich J.E."/>
        </authorList>
    </citation>
    <scope>NUCLEOTIDE SEQUENCE [LARGE SCALE GENOMIC DNA]</scope>
    <source>
        <strain evidence="2 3">CCFEE 5184</strain>
    </source>
</reference>
<evidence type="ECO:0000256" key="1">
    <source>
        <dbReference type="SAM" id="MobiDB-lite"/>
    </source>
</evidence>